<feature type="chain" id="PRO_5038456305" description="Secreted protein" evidence="1">
    <location>
        <begin position="29"/>
        <end position="130"/>
    </location>
</feature>
<gene>
    <name evidence="2" type="ORF">DN051_24745</name>
</gene>
<reference evidence="2 3" key="1">
    <citation type="journal article" date="2019" name="Int. J. Syst. Evol. Microbiol.">
        <title>Streptomyces cadmiisoli sp. nov., a novel actinomycete isolated from cadmium-contaminated soil.</title>
        <authorList>
            <person name="Li K."/>
            <person name="Tang X."/>
            <person name="Zhao J."/>
            <person name="Guo Y."/>
            <person name="Tang Y."/>
            <person name="Gao J."/>
        </authorList>
    </citation>
    <scope>NUCLEOTIDE SEQUENCE [LARGE SCALE GENOMIC DNA]</scope>
    <source>
        <strain evidence="2 3">ZFG47</strain>
    </source>
</reference>
<protein>
    <recommendedName>
        <fullName evidence="4">Secreted protein</fullName>
    </recommendedName>
</protein>
<accession>A0A2Z4J3Z7</accession>
<evidence type="ECO:0000313" key="3">
    <source>
        <dbReference type="Proteomes" id="UP000249616"/>
    </source>
</evidence>
<keyword evidence="3" id="KW-1185">Reference proteome</keyword>
<evidence type="ECO:0008006" key="4">
    <source>
        <dbReference type="Google" id="ProtNLM"/>
    </source>
</evidence>
<evidence type="ECO:0000256" key="1">
    <source>
        <dbReference type="SAM" id="SignalP"/>
    </source>
</evidence>
<feature type="signal peptide" evidence="1">
    <location>
        <begin position="1"/>
        <end position="28"/>
    </location>
</feature>
<dbReference type="AlphaFoldDB" id="A0A2Z4J3Z7"/>
<dbReference type="Proteomes" id="UP000249616">
    <property type="component" value="Chromosome"/>
</dbReference>
<name>A0A2Z4J3Z7_9ACTN</name>
<dbReference type="KEGG" id="scad:DN051_24745"/>
<dbReference type="RefSeq" id="WP_053763063.1">
    <property type="nucleotide sequence ID" value="NZ_CP030073.1"/>
</dbReference>
<evidence type="ECO:0000313" key="2">
    <source>
        <dbReference type="EMBL" id="AWW39468.1"/>
    </source>
</evidence>
<dbReference type="EMBL" id="CP030073">
    <property type="protein sequence ID" value="AWW39468.1"/>
    <property type="molecule type" value="Genomic_DNA"/>
</dbReference>
<organism evidence="2 3">
    <name type="scientific">Streptomyces cadmiisoli</name>
    <dbReference type="NCBI Taxonomy" id="2184053"/>
    <lineage>
        <taxon>Bacteria</taxon>
        <taxon>Bacillati</taxon>
        <taxon>Actinomycetota</taxon>
        <taxon>Actinomycetes</taxon>
        <taxon>Kitasatosporales</taxon>
        <taxon>Streptomycetaceae</taxon>
        <taxon>Streptomyces</taxon>
        <taxon>Streptomyces aurantiacus group</taxon>
    </lineage>
</organism>
<sequence length="130" mass="13681">MDRGAKGIRRRLALGMALLTASGLFALAAPADAHAAAGCSGRKVRTLPFSTGTLHVYRQGRYVCAVTLAENPGRERTMSASVQARGHRPVARKGKRTHRIGTPLVYAGHRCVRVAGEVGGGSTSSGWILC</sequence>
<keyword evidence="1" id="KW-0732">Signal</keyword>
<proteinExistence type="predicted"/>
<dbReference type="GeneID" id="32589810"/>